<name>A0A9D4LSK9_DREPO</name>
<sequence>MTGDRTGQCRPVTSPDQSTRRYPVTDERNRKMFSFEKEAYVWAEVEQKDAL</sequence>
<dbReference type="Proteomes" id="UP000828390">
    <property type="component" value="Unassembled WGS sequence"/>
</dbReference>
<reference evidence="2" key="2">
    <citation type="submission" date="2020-11" db="EMBL/GenBank/DDBJ databases">
        <authorList>
            <person name="McCartney M.A."/>
            <person name="Auch B."/>
            <person name="Kono T."/>
            <person name="Mallez S."/>
            <person name="Becker A."/>
            <person name="Gohl D.M."/>
            <person name="Silverstein K.A.T."/>
            <person name="Koren S."/>
            <person name="Bechman K.B."/>
            <person name="Herman A."/>
            <person name="Abrahante J.E."/>
            <person name="Garbe J."/>
        </authorList>
    </citation>
    <scope>NUCLEOTIDE SEQUENCE</scope>
    <source>
        <strain evidence="2">Duluth1</strain>
        <tissue evidence="2">Whole animal</tissue>
    </source>
</reference>
<organism evidence="2 3">
    <name type="scientific">Dreissena polymorpha</name>
    <name type="common">Zebra mussel</name>
    <name type="synonym">Mytilus polymorpha</name>
    <dbReference type="NCBI Taxonomy" id="45954"/>
    <lineage>
        <taxon>Eukaryota</taxon>
        <taxon>Metazoa</taxon>
        <taxon>Spiralia</taxon>
        <taxon>Lophotrochozoa</taxon>
        <taxon>Mollusca</taxon>
        <taxon>Bivalvia</taxon>
        <taxon>Autobranchia</taxon>
        <taxon>Heteroconchia</taxon>
        <taxon>Euheterodonta</taxon>
        <taxon>Imparidentia</taxon>
        <taxon>Neoheterodontei</taxon>
        <taxon>Myida</taxon>
        <taxon>Dreissenoidea</taxon>
        <taxon>Dreissenidae</taxon>
        <taxon>Dreissena</taxon>
    </lineage>
</organism>
<evidence type="ECO:0000256" key="1">
    <source>
        <dbReference type="SAM" id="MobiDB-lite"/>
    </source>
</evidence>
<evidence type="ECO:0000313" key="2">
    <source>
        <dbReference type="EMBL" id="KAH3863124.1"/>
    </source>
</evidence>
<protein>
    <submittedName>
        <fullName evidence="2">Uncharacterized protein</fullName>
    </submittedName>
</protein>
<evidence type="ECO:0000313" key="3">
    <source>
        <dbReference type="Proteomes" id="UP000828390"/>
    </source>
</evidence>
<gene>
    <name evidence="2" type="ORF">DPMN_026102</name>
</gene>
<comment type="caution">
    <text evidence="2">The sequence shown here is derived from an EMBL/GenBank/DDBJ whole genome shotgun (WGS) entry which is preliminary data.</text>
</comment>
<dbReference type="EMBL" id="JAIWYP010000002">
    <property type="protein sequence ID" value="KAH3863124.1"/>
    <property type="molecule type" value="Genomic_DNA"/>
</dbReference>
<accession>A0A9D4LSK9</accession>
<proteinExistence type="predicted"/>
<keyword evidence="3" id="KW-1185">Reference proteome</keyword>
<dbReference type="AlphaFoldDB" id="A0A9D4LSK9"/>
<reference evidence="2" key="1">
    <citation type="journal article" date="2019" name="bioRxiv">
        <title>The Genome of the Zebra Mussel, Dreissena polymorpha: A Resource for Invasive Species Research.</title>
        <authorList>
            <person name="McCartney M.A."/>
            <person name="Auch B."/>
            <person name="Kono T."/>
            <person name="Mallez S."/>
            <person name="Zhang Y."/>
            <person name="Obille A."/>
            <person name="Becker A."/>
            <person name="Abrahante J.E."/>
            <person name="Garbe J."/>
            <person name="Badalamenti J.P."/>
            <person name="Herman A."/>
            <person name="Mangelson H."/>
            <person name="Liachko I."/>
            <person name="Sullivan S."/>
            <person name="Sone E.D."/>
            <person name="Koren S."/>
            <person name="Silverstein K.A.T."/>
            <person name="Beckman K.B."/>
            <person name="Gohl D.M."/>
        </authorList>
    </citation>
    <scope>NUCLEOTIDE SEQUENCE</scope>
    <source>
        <strain evidence="2">Duluth1</strain>
        <tissue evidence="2">Whole animal</tissue>
    </source>
</reference>
<feature type="region of interest" description="Disordered" evidence="1">
    <location>
        <begin position="1"/>
        <end position="25"/>
    </location>
</feature>